<reference evidence="14" key="1">
    <citation type="submission" date="2017-07" db="EMBL/GenBank/DDBJ databases">
        <title>Taro Niue Genome Assembly and Annotation.</title>
        <authorList>
            <person name="Atibalentja N."/>
            <person name="Keating K."/>
            <person name="Fields C.J."/>
        </authorList>
    </citation>
    <scope>NUCLEOTIDE SEQUENCE</scope>
    <source>
        <strain evidence="14">Niue_2</strain>
        <tissue evidence="14">Leaf</tissue>
    </source>
</reference>
<keyword evidence="11" id="KW-0472">Membrane</keyword>
<keyword evidence="8" id="KW-0456">Lyase</keyword>
<evidence type="ECO:0000313" key="15">
    <source>
        <dbReference type="Proteomes" id="UP000652761"/>
    </source>
</evidence>
<comment type="similarity">
    <text evidence="2">Belongs to the anthranilate synthase component I family.</text>
</comment>
<evidence type="ECO:0000256" key="9">
    <source>
        <dbReference type="ARBA" id="ARBA00056457"/>
    </source>
</evidence>
<keyword evidence="7" id="KW-0057">Aromatic amino acid biosynthesis</keyword>
<protein>
    <recommendedName>
        <fullName evidence="4">anthranilate synthase</fullName>
        <ecNumber evidence="4">4.1.3.27</ecNumber>
    </recommendedName>
</protein>
<feature type="transmembrane region" description="Helical" evidence="11">
    <location>
        <begin position="113"/>
        <end position="137"/>
    </location>
</feature>
<feature type="compositionally biased region" description="Basic and acidic residues" evidence="10">
    <location>
        <begin position="31"/>
        <end position="41"/>
    </location>
</feature>
<dbReference type="UniPathway" id="UPA00035">
    <property type="reaction ID" value="UER00040"/>
</dbReference>
<dbReference type="OrthoDB" id="1865897at2759"/>
<comment type="function">
    <text evidence="9">Part of a heterotetrameric complex that catalyzes the two-step biosynthesis of anthranilate, an intermediate in the biosynthesis of L-tryptophan. In the first step, the glutamine-binding beta subunit of anthranilate synthase (AS) provides the glutamine amidotransferase activity which generates ammonia as a substrate that, along with chorismate, is used in the second step, catalyzed by the large alpha subunit of AS to produce anthranilate.</text>
</comment>
<keyword evidence="15" id="KW-1185">Reference proteome</keyword>
<dbReference type="GO" id="GO:0004049">
    <property type="term" value="F:anthranilate synthase activity"/>
    <property type="evidence" value="ECO:0007669"/>
    <property type="project" value="UniProtKB-EC"/>
</dbReference>
<feature type="region of interest" description="Disordered" evidence="10">
    <location>
        <begin position="1"/>
        <end position="101"/>
    </location>
</feature>
<keyword evidence="11" id="KW-1133">Transmembrane helix</keyword>
<dbReference type="AlphaFoldDB" id="A0A843VP06"/>
<feature type="domain" description="Chorismate-utilising enzyme C-terminal" evidence="12">
    <location>
        <begin position="465"/>
        <end position="736"/>
    </location>
</feature>
<sequence>MTRQERLQRYERGLSYPYGEHGDIRAWAPPGDKEKQSERCSQHGAVDSSSTVPSPHSSVPTPRTPTSVSTDPDPQIAFRVGSTSSHRVRLRRTRRRGREPRWRQRRSRHFNNLLLFFFFFSFFELNRAVLMLIGGMVTLGPAVPSSRLLPSSPFLVAPACFSNAASWRRQGKTSPNLRLHLPRTSCSPSASPPSLVCRSALSPSATAASLAVKEEAAKFAKAAKAGNLVALSRCIFCDHLTPVLAYRCLVKEDDRDAPSFLFESVEQGSRGTNVGRYSVVGAQPAMEIVAKENLVTIMDHEEGQRKVESLDDPMVVPRRIMETWSPQFIDELPDAFTGGWVGYFSYDTVRYVEKKKLPFSSAPEDDRNLPDVHLGLYNDVIVFDHVEKKAYAIHWVRVDRYPSIELAYHEGKRRLNILLSRIQNIDPLSINLCFLSTVSPKLSAGSVNLPTRQFGKSLTKSTMTSEEYKKAVMQVKEHILAGDIFQIVLSQRFERRTFADPFEVYRSLRIVNPSPYMTYLQARGCILVASSPEILTRVKSGKIINRPLAGTVQRGRTEKEDEMLEQQLLSDEKQCAEHIMLVDLGRNDVGKVAKHGSVKVEKLMNVERYSHVMHISSTVSGELHDHQTCWDALRAALPVGTVSGAPKVKAMELIDQLEVTRRGPYSGGFGSVSFTGDMDIALALRTMVFPTGSRYDTMYSYKDANRRREWVAHIQAGAGIVADSIPDDEQRECENKAAALARAVDLAESAFVDKQ</sequence>
<dbReference type="Proteomes" id="UP000652761">
    <property type="component" value="Unassembled WGS sequence"/>
</dbReference>
<evidence type="ECO:0000256" key="10">
    <source>
        <dbReference type="SAM" id="MobiDB-lite"/>
    </source>
</evidence>
<evidence type="ECO:0000313" key="14">
    <source>
        <dbReference type="EMBL" id="MQL94864.1"/>
    </source>
</evidence>
<gene>
    <name evidence="14" type="ORF">Taro_027515</name>
</gene>
<dbReference type="NCBIfam" id="TIGR00564">
    <property type="entry name" value="trpE_most"/>
    <property type="match status" value="1"/>
</dbReference>
<keyword evidence="6" id="KW-0822">Tryptophan biosynthesis</keyword>
<keyword evidence="11" id="KW-0812">Transmembrane</keyword>
<evidence type="ECO:0000256" key="3">
    <source>
        <dbReference type="ARBA" id="ARBA00011653"/>
    </source>
</evidence>
<keyword evidence="5" id="KW-0028">Amino-acid biosynthesis</keyword>
<dbReference type="InterPro" id="IPR005256">
    <property type="entry name" value="Anth_synth_I_PabB"/>
</dbReference>
<comment type="pathway">
    <text evidence="1">Amino-acid biosynthesis; L-tryptophan biosynthesis; L-tryptophan from chorismate: step 1/5.</text>
</comment>
<comment type="subunit">
    <text evidence="3">Heterotetramer consisting of two non-identical subunits: a beta subunit and a large alpha subunit.</text>
</comment>
<evidence type="ECO:0000256" key="5">
    <source>
        <dbReference type="ARBA" id="ARBA00022605"/>
    </source>
</evidence>
<accession>A0A843VP06</accession>
<evidence type="ECO:0000256" key="4">
    <source>
        <dbReference type="ARBA" id="ARBA00012266"/>
    </source>
</evidence>
<feature type="domain" description="Anthranilate synthase component I N-terminal" evidence="13">
    <location>
        <begin position="238"/>
        <end position="391"/>
    </location>
</feature>
<dbReference type="PRINTS" id="PR00095">
    <property type="entry name" value="ANTSNTHASEI"/>
</dbReference>
<evidence type="ECO:0000256" key="6">
    <source>
        <dbReference type="ARBA" id="ARBA00022822"/>
    </source>
</evidence>
<dbReference type="PANTHER" id="PTHR11236:SF9">
    <property type="entry name" value="ANTHRANILATE SYNTHASE COMPONENT 1"/>
    <property type="match status" value="1"/>
</dbReference>
<evidence type="ECO:0000259" key="12">
    <source>
        <dbReference type="Pfam" id="PF00425"/>
    </source>
</evidence>
<evidence type="ECO:0000256" key="7">
    <source>
        <dbReference type="ARBA" id="ARBA00023141"/>
    </source>
</evidence>
<dbReference type="GO" id="GO:0000162">
    <property type="term" value="P:L-tryptophan biosynthetic process"/>
    <property type="evidence" value="ECO:0007669"/>
    <property type="project" value="UniProtKB-UniPathway"/>
</dbReference>
<evidence type="ECO:0000256" key="8">
    <source>
        <dbReference type="ARBA" id="ARBA00023239"/>
    </source>
</evidence>
<dbReference type="InterPro" id="IPR015890">
    <property type="entry name" value="Chorismate_C"/>
</dbReference>
<feature type="compositionally biased region" description="Basic residues" evidence="10">
    <location>
        <begin position="86"/>
        <end position="101"/>
    </location>
</feature>
<dbReference type="InterPro" id="IPR019999">
    <property type="entry name" value="Anth_synth_I-like"/>
</dbReference>
<proteinExistence type="inferred from homology"/>
<dbReference type="FunFam" id="3.60.120.10:FF:000003">
    <property type="entry name" value="Anthranilate synthase component 1"/>
    <property type="match status" value="1"/>
</dbReference>
<dbReference type="PANTHER" id="PTHR11236">
    <property type="entry name" value="AMINOBENZOATE/ANTHRANILATE SYNTHASE"/>
    <property type="match status" value="1"/>
</dbReference>
<evidence type="ECO:0000259" key="13">
    <source>
        <dbReference type="Pfam" id="PF04715"/>
    </source>
</evidence>
<evidence type="ECO:0000256" key="1">
    <source>
        <dbReference type="ARBA" id="ARBA00004873"/>
    </source>
</evidence>
<dbReference type="InterPro" id="IPR005801">
    <property type="entry name" value="ADC_synthase"/>
</dbReference>
<comment type="caution">
    <text evidence="14">The sequence shown here is derived from an EMBL/GenBank/DDBJ whole genome shotgun (WGS) entry which is preliminary data.</text>
</comment>
<dbReference type="Pfam" id="PF00425">
    <property type="entry name" value="Chorismate_bind"/>
    <property type="match status" value="1"/>
</dbReference>
<dbReference type="EMBL" id="NMUH01001722">
    <property type="protein sequence ID" value="MQL94864.1"/>
    <property type="molecule type" value="Genomic_DNA"/>
</dbReference>
<dbReference type="InterPro" id="IPR006805">
    <property type="entry name" value="Anth_synth_I_N"/>
</dbReference>
<dbReference type="Pfam" id="PF04715">
    <property type="entry name" value="Anth_synt_I_N"/>
    <property type="match status" value="1"/>
</dbReference>
<name>A0A843VP06_COLES</name>
<feature type="compositionally biased region" description="Low complexity" evidence="10">
    <location>
        <begin position="46"/>
        <end position="74"/>
    </location>
</feature>
<feature type="compositionally biased region" description="Basic and acidic residues" evidence="10">
    <location>
        <begin position="1"/>
        <end position="12"/>
    </location>
</feature>
<dbReference type="SUPFAM" id="SSF56322">
    <property type="entry name" value="ADC synthase"/>
    <property type="match status" value="1"/>
</dbReference>
<organism evidence="14 15">
    <name type="scientific">Colocasia esculenta</name>
    <name type="common">Wild taro</name>
    <name type="synonym">Arum esculentum</name>
    <dbReference type="NCBI Taxonomy" id="4460"/>
    <lineage>
        <taxon>Eukaryota</taxon>
        <taxon>Viridiplantae</taxon>
        <taxon>Streptophyta</taxon>
        <taxon>Embryophyta</taxon>
        <taxon>Tracheophyta</taxon>
        <taxon>Spermatophyta</taxon>
        <taxon>Magnoliopsida</taxon>
        <taxon>Liliopsida</taxon>
        <taxon>Araceae</taxon>
        <taxon>Aroideae</taxon>
        <taxon>Colocasieae</taxon>
        <taxon>Colocasia</taxon>
    </lineage>
</organism>
<evidence type="ECO:0000256" key="11">
    <source>
        <dbReference type="SAM" id="Phobius"/>
    </source>
</evidence>
<dbReference type="EC" id="4.1.3.27" evidence="4"/>
<evidence type="ECO:0000256" key="2">
    <source>
        <dbReference type="ARBA" id="ARBA00009562"/>
    </source>
</evidence>
<dbReference type="Gene3D" id="3.60.120.10">
    <property type="entry name" value="Anthranilate synthase"/>
    <property type="match status" value="1"/>
</dbReference>